<evidence type="ECO:0000256" key="1">
    <source>
        <dbReference type="SAM" id="MobiDB-lite"/>
    </source>
</evidence>
<sequence length="168" mass="18370">MDFDEEWAGLRTAAERAATKPQPPSRPEPEPPVAPVPTPASAPETAADTLEMAREAVLERLADFRSRVLLVPLDERDGLWTGRFGGLDWIYAFSGDEQLARFAQARGEQGKEWPYRRVVGARILDEVVPALDFPCGVAWDVAGPDGMVFPPLSGFVPERAALDGEVAR</sequence>
<dbReference type="AlphaFoldDB" id="A0AB39Y054"/>
<dbReference type="RefSeq" id="WP_168724208.1">
    <property type="nucleotide sequence ID" value="NZ_CP165727.1"/>
</dbReference>
<feature type="compositionally biased region" description="Pro residues" evidence="1">
    <location>
        <begin position="21"/>
        <end position="40"/>
    </location>
</feature>
<gene>
    <name evidence="2" type="ORF">AB5J51_05315</name>
</gene>
<evidence type="ECO:0008006" key="3">
    <source>
        <dbReference type="Google" id="ProtNLM"/>
    </source>
</evidence>
<dbReference type="EMBL" id="CP165727">
    <property type="protein sequence ID" value="XDV62397.1"/>
    <property type="molecule type" value="Genomic_DNA"/>
</dbReference>
<name>A0AB39Y054_9ACTN</name>
<reference evidence="2" key="1">
    <citation type="submission" date="2024-08" db="EMBL/GenBank/DDBJ databases">
        <authorList>
            <person name="Yu S.T."/>
        </authorList>
    </citation>
    <scope>NUCLEOTIDE SEQUENCE</scope>
    <source>
        <strain evidence="2">R33</strain>
    </source>
</reference>
<evidence type="ECO:0000313" key="2">
    <source>
        <dbReference type="EMBL" id="XDV62397.1"/>
    </source>
</evidence>
<protein>
    <recommendedName>
        <fullName evidence="3">SseB protein N-terminal domain-containing protein</fullName>
    </recommendedName>
</protein>
<feature type="region of interest" description="Disordered" evidence="1">
    <location>
        <begin position="1"/>
        <end position="46"/>
    </location>
</feature>
<organism evidence="2">
    <name type="scientific">Streptomyces sp. R33</name>
    <dbReference type="NCBI Taxonomy" id="3238629"/>
    <lineage>
        <taxon>Bacteria</taxon>
        <taxon>Bacillati</taxon>
        <taxon>Actinomycetota</taxon>
        <taxon>Actinomycetes</taxon>
        <taxon>Kitasatosporales</taxon>
        <taxon>Streptomycetaceae</taxon>
        <taxon>Streptomyces</taxon>
    </lineage>
</organism>
<proteinExistence type="predicted"/>
<accession>A0AB39Y054</accession>